<dbReference type="GO" id="GO:0003825">
    <property type="term" value="F:alpha,alpha-trehalose-phosphate synthase (UDP-forming) activity"/>
    <property type="evidence" value="ECO:0007669"/>
    <property type="project" value="UniProtKB-EC"/>
</dbReference>
<dbReference type="InterPro" id="IPR036412">
    <property type="entry name" value="HAD-like_sf"/>
</dbReference>
<keyword evidence="3" id="KW-0808">Transferase</keyword>
<sequence length="722" mass="83526">MKIIIIANRLPVKIERSDDGFNIIRSEGGLATGLGSLETESDIYWVGWPGIFTENEKEKKEITERLHDLNFHPVFLSADQIENYYEGYSNSTIWPLCHYFFSYIEYRADYWEAYQQVNSLFCDESMQFIEDDDIVWVQDYQLMLLPKKIRDKKPNANIGYFHHIPFPSYELFRVLPEREEILEGLLGADLIGFHTHDYMRHFISAIYRVLNINCNLDEVNLDNRIIHIDAFPMGINYEQYNQAPKLPEVKVKSDLLREKLGERSIILSVDRLDYSKGILHRLNGFAQFLENNPDYHEKVSLAMIVVPSRDTVDIYAELKTKIDQLIGEINGKYSKLGWNPIFYFYRSFSFDELIAMYDVAEIALVTPLRDGMNLVAKEYLATKCNRPGVLILSEMAGAAIELQDAIIINPNDTDQIENAILQAMNIPAKEKKERLEKMQKRISRQDVRKWSNDFVKELLSIKTQNKEILQKVVGKRQLNQIKKSYDDANSRLIMLDYDGTLSPFTSKPEDAIPSAEVLSLLKKMNSDPKNRVVINSGRNHQILDKWFKGLNLDFAAEHGMFYKENGKWHRNLNTDVVWDDEILDIIQHTIDKTPRSYMEQKEASLVWHYRNVDIWLAELRSQQLVNALIGPCARLNLQIVPGNKVVEVKPPDFTKGSEVIRRMSLDNYDFILAIGDDTTDEDMFRVLPPDGVSIKVGNFSPAAKYRIPLQSSVVPFLTNLIK</sequence>
<dbReference type="SUPFAM" id="SSF56784">
    <property type="entry name" value="HAD-like"/>
    <property type="match status" value="1"/>
</dbReference>
<dbReference type="EMBL" id="LN515532">
    <property type="protein sequence ID" value="CEA15027.1"/>
    <property type="molecule type" value="Genomic_DNA"/>
</dbReference>
<dbReference type="NCBIfam" id="TIGR01484">
    <property type="entry name" value="HAD-SF-IIB"/>
    <property type="match status" value="1"/>
</dbReference>
<dbReference type="Gene3D" id="3.40.50.2000">
    <property type="entry name" value="Glycogen Phosphorylase B"/>
    <property type="match status" value="2"/>
</dbReference>
<accession>A0A098BZI5</accession>
<dbReference type="InterPro" id="IPR003337">
    <property type="entry name" value="Trehalose_PPase"/>
</dbReference>
<dbReference type="GO" id="GO:0005829">
    <property type="term" value="C:cytosol"/>
    <property type="evidence" value="ECO:0007669"/>
    <property type="project" value="TreeGrafter"/>
</dbReference>
<dbReference type="PATRIC" id="fig|1562970.3.peg.254"/>
<protein>
    <submittedName>
        <fullName evidence="3">Putative trehalose-6-phosphate synthase</fullName>
        <ecNumber evidence="3">2.4.1.15</ecNumber>
    </submittedName>
</protein>
<evidence type="ECO:0000313" key="3">
    <source>
        <dbReference type="EMBL" id="CEA15027.1"/>
    </source>
</evidence>
<name>A0A098BZI5_9BACT</name>
<dbReference type="GO" id="GO:0004805">
    <property type="term" value="F:trehalose-phosphatase activity"/>
    <property type="evidence" value="ECO:0007669"/>
    <property type="project" value="TreeGrafter"/>
</dbReference>
<dbReference type="CDD" id="cd01627">
    <property type="entry name" value="HAD_TPP"/>
    <property type="match status" value="1"/>
</dbReference>
<dbReference type="PANTHER" id="PTHR10788">
    <property type="entry name" value="TREHALOSE-6-PHOSPHATE SYNTHASE"/>
    <property type="match status" value="1"/>
</dbReference>
<evidence type="ECO:0000256" key="2">
    <source>
        <dbReference type="ARBA" id="ARBA00008799"/>
    </source>
</evidence>
<dbReference type="Pfam" id="PF02358">
    <property type="entry name" value="Trehalose_PPase"/>
    <property type="match status" value="1"/>
</dbReference>
<keyword evidence="3" id="KW-0328">Glycosyltransferase</keyword>
<comment type="similarity">
    <text evidence="1">In the C-terminal section; belongs to the trehalose phosphatase family.</text>
</comment>
<dbReference type="GO" id="GO:0005992">
    <property type="term" value="P:trehalose biosynthetic process"/>
    <property type="evidence" value="ECO:0007669"/>
    <property type="project" value="InterPro"/>
</dbReference>
<dbReference type="EC" id="2.4.1.15" evidence="3"/>
<dbReference type="InterPro" id="IPR023214">
    <property type="entry name" value="HAD_sf"/>
</dbReference>
<dbReference type="NCBIfam" id="TIGR00685">
    <property type="entry name" value="T6PP"/>
    <property type="match status" value="1"/>
</dbReference>
<comment type="similarity">
    <text evidence="2">Belongs to the glycosyltransferase 20 family.</text>
</comment>
<dbReference type="OrthoDB" id="9761633at2"/>
<keyword evidence="4" id="KW-1185">Reference proteome</keyword>
<dbReference type="InterPro" id="IPR006379">
    <property type="entry name" value="HAD-SF_hydro_IIB"/>
</dbReference>
<proteinExistence type="inferred from homology"/>
<dbReference type="NCBIfam" id="NF011071">
    <property type="entry name" value="PRK14501.1"/>
    <property type="match status" value="1"/>
</dbReference>
<dbReference type="Gene3D" id="3.40.50.1000">
    <property type="entry name" value="HAD superfamily/HAD-like"/>
    <property type="match status" value="1"/>
</dbReference>
<evidence type="ECO:0000313" key="4">
    <source>
        <dbReference type="Proteomes" id="UP000032417"/>
    </source>
</evidence>
<dbReference type="STRING" id="1562970.ING2E5B_0257"/>
<dbReference type="InterPro" id="IPR001830">
    <property type="entry name" value="Glyco_trans_20"/>
</dbReference>
<reference evidence="3 4" key="1">
    <citation type="submission" date="2014-08" db="EMBL/GenBank/DDBJ databases">
        <authorList>
            <person name="Wibberg D."/>
        </authorList>
    </citation>
    <scope>NUCLEOTIDE SEQUENCE [LARGE SCALE GENOMIC DNA]</scope>
    <source>
        <strain evidence="4">ING2-E5B</strain>
    </source>
</reference>
<dbReference type="HOGENOM" id="CLU_002351_3_3_10"/>
<dbReference type="Proteomes" id="UP000032417">
    <property type="component" value="Chromosome 1"/>
</dbReference>
<dbReference type="PANTHER" id="PTHR10788:SF106">
    <property type="entry name" value="BCDNA.GH08860"/>
    <property type="match status" value="1"/>
</dbReference>
<organism evidence="3 4">
    <name type="scientific">Fermentimonas caenicola</name>
    <dbReference type="NCBI Taxonomy" id="1562970"/>
    <lineage>
        <taxon>Bacteria</taxon>
        <taxon>Pseudomonadati</taxon>
        <taxon>Bacteroidota</taxon>
        <taxon>Bacteroidia</taxon>
        <taxon>Bacteroidales</taxon>
        <taxon>Dysgonomonadaceae</taxon>
        <taxon>Fermentimonas</taxon>
    </lineage>
</organism>
<dbReference type="CDD" id="cd03788">
    <property type="entry name" value="GT20_TPS"/>
    <property type="match status" value="1"/>
</dbReference>
<dbReference type="SUPFAM" id="SSF53756">
    <property type="entry name" value="UDP-Glycosyltransferase/glycogen phosphorylase"/>
    <property type="match status" value="1"/>
</dbReference>
<evidence type="ECO:0000256" key="1">
    <source>
        <dbReference type="ARBA" id="ARBA00006330"/>
    </source>
</evidence>
<gene>
    <name evidence="3" type="ORF">ING2E5B_0257</name>
</gene>
<dbReference type="Pfam" id="PF00982">
    <property type="entry name" value="Glyco_transf_20"/>
    <property type="match status" value="1"/>
</dbReference>
<dbReference type="KEGG" id="pbt:ING2E5B_0257"/>
<dbReference type="Gene3D" id="3.30.70.1020">
    <property type="entry name" value="Trehalose-6-phosphate phosphatase related protein, domain 2"/>
    <property type="match status" value="1"/>
</dbReference>
<dbReference type="AlphaFoldDB" id="A0A098BZI5"/>